<dbReference type="CDD" id="cd07017">
    <property type="entry name" value="S14_ClpP_2"/>
    <property type="match status" value="1"/>
</dbReference>
<dbReference type="Proteomes" id="UP001500683">
    <property type="component" value="Unassembled WGS sequence"/>
</dbReference>
<evidence type="ECO:0000256" key="3">
    <source>
        <dbReference type="ARBA" id="ARBA00022670"/>
    </source>
</evidence>
<dbReference type="PANTHER" id="PTHR10381">
    <property type="entry name" value="ATP-DEPENDENT CLP PROTEASE PROTEOLYTIC SUBUNIT"/>
    <property type="match status" value="1"/>
</dbReference>
<evidence type="ECO:0000256" key="7">
    <source>
        <dbReference type="RuleBase" id="RU003567"/>
    </source>
</evidence>
<dbReference type="NCBIfam" id="NF001368">
    <property type="entry name" value="PRK00277.1"/>
    <property type="match status" value="1"/>
</dbReference>
<dbReference type="EC" id="3.4.21.92" evidence="6"/>
<dbReference type="RefSeq" id="WP_425549404.1">
    <property type="nucleotide sequence ID" value="NZ_BAAAZG010000016.1"/>
</dbReference>
<dbReference type="GO" id="GO:0006508">
    <property type="term" value="P:proteolysis"/>
    <property type="evidence" value="ECO:0007669"/>
    <property type="project" value="UniProtKB-KW"/>
</dbReference>
<evidence type="ECO:0000313" key="9">
    <source>
        <dbReference type="Proteomes" id="UP001500683"/>
    </source>
</evidence>
<dbReference type="InterPro" id="IPR001907">
    <property type="entry name" value="ClpP"/>
</dbReference>
<sequence>MHGRLTQGIGEARSGPATYVGRSRTAVDVPGQLGQEQLMQRLLDQRILFVGKEIDDDLANRVCAQLLLLAAQDPHRDITVYINSPGGVVDAGMAIYDMMQFVPNDVATVALGMAASMGQTLLCAGAPGKRYALRHARVMMHQPHGGIGGTASDIKIQAEQSLYLKRILAELHARHTGQPLERIQADSDRDRWFTAEQALEYGIIDHVVDSTDRVGA</sequence>
<evidence type="ECO:0000256" key="4">
    <source>
        <dbReference type="ARBA" id="ARBA00022801"/>
    </source>
</evidence>
<dbReference type="PRINTS" id="PR00127">
    <property type="entry name" value="CLPPROTEASEP"/>
</dbReference>
<keyword evidence="4 6" id="KW-0378">Hydrolase</keyword>
<name>A0ABP7VPK2_9ACTN</name>
<evidence type="ECO:0000313" key="8">
    <source>
        <dbReference type="EMBL" id="GAA4070812.1"/>
    </source>
</evidence>
<dbReference type="Gene3D" id="3.90.226.10">
    <property type="entry name" value="2-enoyl-CoA Hydratase, Chain A, domain 1"/>
    <property type="match status" value="1"/>
</dbReference>
<comment type="caution">
    <text evidence="8">The sequence shown here is derived from an EMBL/GenBank/DDBJ whole genome shotgun (WGS) entry which is preliminary data.</text>
</comment>
<dbReference type="SUPFAM" id="SSF52096">
    <property type="entry name" value="ClpP/crotonase"/>
    <property type="match status" value="1"/>
</dbReference>
<comment type="function">
    <text evidence="6">Cleaves peptides in various proteins in a process that requires ATP hydrolysis. Has a chymotrypsin-like activity. Plays a major role in the degradation of misfolded proteins.</text>
</comment>
<keyword evidence="3 6" id="KW-0645">Protease</keyword>
<evidence type="ECO:0000256" key="1">
    <source>
        <dbReference type="ARBA" id="ARBA00007039"/>
    </source>
</evidence>
<dbReference type="HAMAP" id="MF_00444">
    <property type="entry name" value="ClpP"/>
    <property type="match status" value="1"/>
</dbReference>
<comment type="similarity">
    <text evidence="1 6 7">Belongs to the peptidase S14 family.</text>
</comment>
<evidence type="ECO:0000256" key="5">
    <source>
        <dbReference type="ARBA" id="ARBA00022825"/>
    </source>
</evidence>
<dbReference type="EMBL" id="BAAAZG010000016">
    <property type="protein sequence ID" value="GAA4070812.1"/>
    <property type="molecule type" value="Genomic_DNA"/>
</dbReference>
<keyword evidence="2 6" id="KW-0963">Cytoplasm</keyword>
<comment type="subunit">
    <text evidence="6">Fourteen ClpP subunits assemble into 2 heptameric rings which stack back to back to give a disk-like structure with a central cavity, resembling the structure of eukaryotic proteasomes.</text>
</comment>
<organism evidence="8 9">
    <name type="scientific">Actinomadura miaoliensis</name>
    <dbReference type="NCBI Taxonomy" id="430685"/>
    <lineage>
        <taxon>Bacteria</taxon>
        <taxon>Bacillati</taxon>
        <taxon>Actinomycetota</taxon>
        <taxon>Actinomycetes</taxon>
        <taxon>Streptosporangiales</taxon>
        <taxon>Thermomonosporaceae</taxon>
        <taxon>Actinomadura</taxon>
    </lineage>
</organism>
<keyword evidence="9" id="KW-1185">Reference proteome</keyword>
<feature type="active site" evidence="6">
    <location>
        <position position="141"/>
    </location>
</feature>
<protein>
    <recommendedName>
        <fullName evidence="6 7">ATP-dependent Clp protease proteolytic subunit</fullName>
        <ecNumber evidence="6">3.4.21.92</ecNumber>
    </recommendedName>
    <alternativeName>
        <fullName evidence="6">Endopeptidase Clp</fullName>
    </alternativeName>
</protein>
<accession>A0ABP7VPK2</accession>
<keyword evidence="5 6" id="KW-0720">Serine protease</keyword>
<dbReference type="NCBIfam" id="NF009205">
    <property type="entry name" value="PRK12553.1"/>
    <property type="match status" value="1"/>
</dbReference>
<proteinExistence type="inferred from homology"/>
<comment type="catalytic activity">
    <reaction evidence="6">
        <text>Hydrolysis of proteins to small peptides in the presence of ATP and magnesium. alpha-casein is the usual test substrate. In the absence of ATP, only oligopeptides shorter than five residues are hydrolyzed (such as succinyl-Leu-Tyr-|-NHMec, and Leu-Tyr-Leu-|-Tyr-Trp, in which cleavage of the -Tyr-|-Leu- and -Tyr-|-Trp bonds also occurs).</text>
        <dbReference type="EC" id="3.4.21.92"/>
    </reaction>
</comment>
<dbReference type="GO" id="GO:0008233">
    <property type="term" value="F:peptidase activity"/>
    <property type="evidence" value="ECO:0007669"/>
    <property type="project" value="UniProtKB-KW"/>
</dbReference>
<reference evidence="9" key="1">
    <citation type="journal article" date="2019" name="Int. J. Syst. Evol. Microbiol.">
        <title>The Global Catalogue of Microorganisms (GCM) 10K type strain sequencing project: providing services to taxonomists for standard genome sequencing and annotation.</title>
        <authorList>
            <consortium name="The Broad Institute Genomics Platform"/>
            <consortium name="The Broad Institute Genome Sequencing Center for Infectious Disease"/>
            <person name="Wu L."/>
            <person name="Ma J."/>
        </authorList>
    </citation>
    <scope>NUCLEOTIDE SEQUENCE [LARGE SCALE GENOMIC DNA]</scope>
    <source>
        <strain evidence="9">JCM 16702</strain>
    </source>
</reference>
<dbReference type="InterPro" id="IPR029045">
    <property type="entry name" value="ClpP/crotonase-like_dom_sf"/>
</dbReference>
<feature type="active site" description="Nucleophile" evidence="6">
    <location>
        <position position="116"/>
    </location>
</feature>
<dbReference type="InterPro" id="IPR023562">
    <property type="entry name" value="ClpP/TepA"/>
</dbReference>
<dbReference type="Pfam" id="PF00574">
    <property type="entry name" value="CLP_protease"/>
    <property type="match status" value="1"/>
</dbReference>
<evidence type="ECO:0000256" key="6">
    <source>
        <dbReference type="HAMAP-Rule" id="MF_00444"/>
    </source>
</evidence>
<gene>
    <name evidence="6" type="primary">clpP</name>
    <name evidence="8" type="ORF">GCM10022214_28190</name>
</gene>
<evidence type="ECO:0000256" key="2">
    <source>
        <dbReference type="ARBA" id="ARBA00022490"/>
    </source>
</evidence>
<comment type="subcellular location">
    <subcellularLocation>
        <location evidence="6">Cytoplasm</location>
    </subcellularLocation>
</comment>
<dbReference type="PANTHER" id="PTHR10381:SF70">
    <property type="entry name" value="ATP-DEPENDENT CLP PROTEASE PROTEOLYTIC SUBUNIT"/>
    <property type="match status" value="1"/>
</dbReference>